<accession>A0A212CC94</accession>
<dbReference type="EMBL" id="MKHE01000023">
    <property type="protein sequence ID" value="OWK03464.1"/>
    <property type="molecule type" value="Genomic_DNA"/>
</dbReference>
<keyword evidence="2" id="KW-0732">Signal</keyword>
<name>A0A212CC94_CEREH</name>
<dbReference type="OrthoDB" id="9623596at2759"/>
<gene>
    <name evidence="3" type="ORF">Celaphus_00007876</name>
</gene>
<comment type="caution">
    <text evidence="3">The sequence shown here is derived from an EMBL/GenBank/DDBJ whole genome shotgun (WGS) entry which is preliminary data.</text>
</comment>
<reference evidence="3 4" key="1">
    <citation type="journal article" date="2018" name="Mol. Genet. Genomics">
        <title>The red deer Cervus elaphus genome CerEla1.0: sequencing, annotating, genes, and chromosomes.</title>
        <authorList>
            <person name="Bana N.A."/>
            <person name="Nyiri A."/>
            <person name="Nagy J."/>
            <person name="Frank K."/>
            <person name="Nagy T."/>
            <person name="Steger V."/>
            <person name="Schiller M."/>
            <person name="Lakatos P."/>
            <person name="Sugar L."/>
            <person name="Horn P."/>
            <person name="Barta E."/>
            <person name="Orosz L."/>
        </authorList>
    </citation>
    <scope>NUCLEOTIDE SEQUENCE [LARGE SCALE GENOMIC DNA]</scope>
    <source>
        <strain evidence="3">Hungarian</strain>
    </source>
</reference>
<feature type="region of interest" description="Disordered" evidence="1">
    <location>
        <begin position="47"/>
        <end position="67"/>
    </location>
</feature>
<sequence>MLWILCLALCSLLTPARADPGVLVRLGMDVLSREVQNAMNESHILEKMAAEAGQKRPGMKPIKGITE</sequence>
<dbReference type="AlphaFoldDB" id="A0A212CC94"/>
<protein>
    <submittedName>
        <fullName evidence="3">BPIFB6</fullName>
    </submittedName>
</protein>
<dbReference type="Proteomes" id="UP000242450">
    <property type="component" value="Chromosome 23"/>
</dbReference>
<organism evidence="3 4">
    <name type="scientific">Cervus elaphus hippelaphus</name>
    <name type="common">European red deer</name>
    <dbReference type="NCBI Taxonomy" id="46360"/>
    <lineage>
        <taxon>Eukaryota</taxon>
        <taxon>Metazoa</taxon>
        <taxon>Chordata</taxon>
        <taxon>Craniata</taxon>
        <taxon>Vertebrata</taxon>
        <taxon>Euteleostomi</taxon>
        <taxon>Mammalia</taxon>
        <taxon>Eutheria</taxon>
        <taxon>Laurasiatheria</taxon>
        <taxon>Artiodactyla</taxon>
        <taxon>Ruminantia</taxon>
        <taxon>Pecora</taxon>
        <taxon>Cervidae</taxon>
        <taxon>Cervinae</taxon>
        <taxon>Cervus</taxon>
    </lineage>
</organism>
<proteinExistence type="predicted"/>
<feature type="chain" id="PRO_5012442640" evidence="2">
    <location>
        <begin position="19"/>
        <end position="67"/>
    </location>
</feature>
<evidence type="ECO:0000256" key="2">
    <source>
        <dbReference type="SAM" id="SignalP"/>
    </source>
</evidence>
<evidence type="ECO:0000313" key="4">
    <source>
        <dbReference type="Proteomes" id="UP000242450"/>
    </source>
</evidence>
<keyword evidence="4" id="KW-1185">Reference proteome</keyword>
<evidence type="ECO:0000256" key="1">
    <source>
        <dbReference type="SAM" id="MobiDB-lite"/>
    </source>
</evidence>
<evidence type="ECO:0000313" key="3">
    <source>
        <dbReference type="EMBL" id="OWK03464.1"/>
    </source>
</evidence>
<feature type="signal peptide" evidence="2">
    <location>
        <begin position="1"/>
        <end position="18"/>
    </location>
</feature>